<dbReference type="HOGENOM" id="CLU_1929760_0_0_1"/>
<keyword evidence="4" id="KW-1185">Reference proteome</keyword>
<feature type="compositionally biased region" description="Polar residues" evidence="1">
    <location>
        <begin position="80"/>
        <end position="95"/>
    </location>
</feature>
<gene>
    <name evidence="3" type="primary">Dper\GL18882</name>
    <name evidence="3" type="ORF">Dper_GL18882</name>
</gene>
<dbReference type="AlphaFoldDB" id="B4G890"/>
<evidence type="ECO:0000256" key="1">
    <source>
        <dbReference type="SAM" id="MobiDB-lite"/>
    </source>
</evidence>
<evidence type="ECO:0000313" key="3">
    <source>
        <dbReference type="EMBL" id="EDW28570.1"/>
    </source>
</evidence>
<reference evidence="3 4" key="1">
    <citation type="journal article" date="2007" name="Nature">
        <title>Evolution of genes and genomes on the Drosophila phylogeny.</title>
        <authorList>
            <consortium name="Drosophila 12 Genomes Consortium"/>
            <person name="Clark A.G."/>
            <person name="Eisen M.B."/>
            <person name="Smith D.R."/>
            <person name="Bergman C.M."/>
            <person name="Oliver B."/>
            <person name="Markow T.A."/>
            <person name="Kaufman T.C."/>
            <person name="Kellis M."/>
            <person name="Gelbart W."/>
            <person name="Iyer V.N."/>
            <person name="Pollard D.A."/>
            <person name="Sackton T.B."/>
            <person name="Larracuente A.M."/>
            <person name="Singh N.D."/>
            <person name="Abad J.P."/>
            <person name="Abt D.N."/>
            <person name="Adryan B."/>
            <person name="Aguade M."/>
            <person name="Akashi H."/>
            <person name="Anderson W.W."/>
            <person name="Aquadro C.F."/>
            <person name="Ardell D.H."/>
            <person name="Arguello R."/>
            <person name="Artieri C.G."/>
            <person name="Barbash D.A."/>
            <person name="Barker D."/>
            <person name="Barsanti P."/>
            <person name="Batterham P."/>
            <person name="Batzoglou S."/>
            <person name="Begun D."/>
            <person name="Bhutkar A."/>
            <person name="Blanco E."/>
            <person name="Bosak S.A."/>
            <person name="Bradley R.K."/>
            <person name="Brand A.D."/>
            <person name="Brent M.R."/>
            <person name="Brooks A.N."/>
            <person name="Brown R.H."/>
            <person name="Butlin R.K."/>
            <person name="Caggese C."/>
            <person name="Calvi B.R."/>
            <person name="Bernardo de Carvalho A."/>
            <person name="Caspi A."/>
            <person name="Castrezana S."/>
            <person name="Celniker S.E."/>
            <person name="Chang J.L."/>
            <person name="Chapple C."/>
            <person name="Chatterji S."/>
            <person name="Chinwalla A."/>
            <person name="Civetta A."/>
            <person name="Clifton S.W."/>
            <person name="Comeron J.M."/>
            <person name="Costello J.C."/>
            <person name="Coyne J.A."/>
            <person name="Daub J."/>
            <person name="David R.G."/>
            <person name="Delcher A.L."/>
            <person name="Delehaunty K."/>
            <person name="Do C.B."/>
            <person name="Ebling H."/>
            <person name="Edwards K."/>
            <person name="Eickbush T."/>
            <person name="Evans J.D."/>
            <person name="Filipski A."/>
            <person name="Findeiss S."/>
            <person name="Freyhult E."/>
            <person name="Fulton L."/>
            <person name="Fulton R."/>
            <person name="Garcia A.C."/>
            <person name="Gardiner A."/>
            <person name="Garfield D.A."/>
            <person name="Garvin B.E."/>
            <person name="Gibson G."/>
            <person name="Gilbert D."/>
            <person name="Gnerre S."/>
            <person name="Godfrey J."/>
            <person name="Good R."/>
            <person name="Gotea V."/>
            <person name="Gravely B."/>
            <person name="Greenberg A.J."/>
            <person name="Griffiths-Jones S."/>
            <person name="Gross S."/>
            <person name="Guigo R."/>
            <person name="Gustafson E.A."/>
            <person name="Haerty W."/>
            <person name="Hahn M.W."/>
            <person name="Halligan D.L."/>
            <person name="Halpern A.L."/>
            <person name="Halter G.M."/>
            <person name="Han M.V."/>
            <person name="Heger A."/>
            <person name="Hillier L."/>
            <person name="Hinrichs A.S."/>
            <person name="Holmes I."/>
            <person name="Hoskins R.A."/>
            <person name="Hubisz M.J."/>
            <person name="Hultmark D."/>
            <person name="Huntley M.A."/>
            <person name="Jaffe D.B."/>
            <person name="Jagadeeshan S."/>
            <person name="Jeck W.R."/>
            <person name="Johnson J."/>
            <person name="Jones C.D."/>
            <person name="Jordan W.C."/>
            <person name="Karpen G.H."/>
            <person name="Kataoka E."/>
            <person name="Keightley P.D."/>
            <person name="Kheradpour P."/>
            <person name="Kirkness E.F."/>
            <person name="Koerich L.B."/>
            <person name="Kristiansen K."/>
            <person name="Kudrna D."/>
            <person name="Kulathinal R.J."/>
            <person name="Kumar S."/>
            <person name="Kwok R."/>
            <person name="Lander E."/>
            <person name="Langley C.H."/>
            <person name="Lapoint R."/>
            <person name="Lazzaro B.P."/>
            <person name="Lee S.J."/>
            <person name="Levesque L."/>
            <person name="Li R."/>
            <person name="Lin C.F."/>
            <person name="Lin M.F."/>
            <person name="Lindblad-Toh K."/>
            <person name="Llopart A."/>
            <person name="Long M."/>
            <person name="Low L."/>
            <person name="Lozovsky E."/>
            <person name="Lu J."/>
            <person name="Luo M."/>
            <person name="Machado C.A."/>
            <person name="Makalowski W."/>
            <person name="Marzo M."/>
            <person name="Matsuda M."/>
            <person name="Matzkin L."/>
            <person name="McAllister B."/>
            <person name="McBride C.S."/>
            <person name="McKernan B."/>
            <person name="McKernan K."/>
            <person name="Mendez-Lago M."/>
            <person name="Minx P."/>
            <person name="Mollenhauer M.U."/>
            <person name="Montooth K."/>
            <person name="Mount S.M."/>
            <person name="Mu X."/>
            <person name="Myers E."/>
            <person name="Negre B."/>
            <person name="Newfeld S."/>
            <person name="Nielsen R."/>
            <person name="Noor M.A."/>
            <person name="O'Grady P."/>
            <person name="Pachter L."/>
            <person name="Papaceit M."/>
            <person name="Parisi M.J."/>
            <person name="Parisi M."/>
            <person name="Parts L."/>
            <person name="Pedersen J.S."/>
            <person name="Pesole G."/>
            <person name="Phillippy A.M."/>
            <person name="Ponting C.P."/>
            <person name="Pop M."/>
            <person name="Porcelli D."/>
            <person name="Powell J.R."/>
            <person name="Prohaska S."/>
            <person name="Pruitt K."/>
            <person name="Puig M."/>
            <person name="Quesneville H."/>
            <person name="Ram K.R."/>
            <person name="Rand D."/>
            <person name="Rasmussen M.D."/>
            <person name="Reed L.K."/>
            <person name="Reenan R."/>
            <person name="Reily A."/>
            <person name="Remington K.A."/>
            <person name="Rieger T.T."/>
            <person name="Ritchie M.G."/>
            <person name="Robin C."/>
            <person name="Rogers Y.H."/>
            <person name="Rohde C."/>
            <person name="Rozas J."/>
            <person name="Rubenfield M.J."/>
            <person name="Ruiz A."/>
            <person name="Russo S."/>
            <person name="Salzberg S.L."/>
            <person name="Sanchez-Gracia A."/>
            <person name="Saranga D.J."/>
            <person name="Sato H."/>
            <person name="Schaeffer S.W."/>
            <person name="Schatz M.C."/>
            <person name="Schlenke T."/>
            <person name="Schwartz R."/>
            <person name="Segarra C."/>
            <person name="Singh R.S."/>
            <person name="Sirot L."/>
            <person name="Sirota M."/>
            <person name="Sisneros N.B."/>
            <person name="Smith C.D."/>
            <person name="Smith T.F."/>
            <person name="Spieth J."/>
            <person name="Stage D.E."/>
            <person name="Stark A."/>
            <person name="Stephan W."/>
            <person name="Strausberg R.L."/>
            <person name="Strempel S."/>
            <person name="Sturgill D."/>
            <person name="Sutton G."/>
            <person name="Sutton G.G."/>
            <person name="Tao W."/>
            <person name="Teichmann S."/>
            <person name="Tobari Y.N."/>
            <person name="Tomimura Y."/>
            <person name="Tsolas J.M."/>
            <person name="Valente V.L."/>
            <person name="Venter E."/>
            <person name="Venter J.C."/>
            <person name="Vicario S."/>
            <person name="Vieira F.G."/>
            <person name="Vilella A.J."/>
            <person name="Villasante A."/>
            <person name="Walenz B."/>
            <person name="Wang J."/>
            <person name="Wasserman M."/>
            <person name="Watts T."/>
            <person name="Wilson D."/>
            <person name="Wilson R.K."/>
            <person name="Wing R.A."/>
            <person name="Wolfner M.F."/>
            <person name="Wong A."/>
            <person name="Wong G.K."/>
            <person name="Wu C.I."/>
            <person name="Wu G."/>
            <person name="Yamamoto D."/>
            <person name="Yang H.P."/>
            <person name="Yang S.P."/>
            <person name="Yorke J.A."/>
            <person name="Yoshida K."/>
            <person name="Zdobnov E."/>
            <person name="Zhang P."/>
            <person name="Zhang Y."/>
            <person name="Zimin A.V."/>
            <person name="Baldwin J."/>
            <person name="Abdouelleil A."/>
            <person name="Abdulkadir J."/>
            <person name="Abebe A."/>
            <person name="Abera B."/>
            <person name="Abreu J."/>
            <person name="Acer S.C."/>
            <person name="Aftuck L."/>
            <person name="Alexander A."/>
            <person name="An P."/>
            <person name="Anderson E."/>
            <person name="Anderson S."/>
            <person name="Arachi H."/>
            <person name="Azer M."/>
            <person name="Bachantsang P."/>
            <person name="Barry A."/>
            <person name="Bayul T."/>
            <person name="Berlin A."/>
            <person name="Bessette D."/>
            <person name="Bloom T."/>
            <person name="Blye J."/>
            <person name="Boguslavskiy L."/>
            <person name="Bonnet C."/>
            <person name="Boukhgalter B."/>
            <person name="Bourzgui I."/>
            <person name="Brown A."/>
            <person name="Cahill P."/>
            <person name="Channer S."/>
            <person name="Cheshatsang Y."/>
            <person name="Chuda L."/>
            <person name="Citroen M."/>
            <person name="Collymore A."/>
            <person name="Cooke P."/>
            <person name="Costello M."/>
            <person name="D'Aco K."/>
            <person name="Daza R."/>
            <person name="De Haan G."/>
            <person name="DeGray S."/>
            <person name="DeMaso C."/>
            <person name="Dhargay N."/>
            <person name="Dooley K."/>
            <person name="Dooley E."/>
            <person name="Doricent M."/>
            <person name="Dorje P."/>
            <person name="Dorjee K."/>
            <person name="Dupes A."/>
            <person name="Elong R."/>
            <person name="Falk J."/>
            <person name="Farina A."/>
            <person name="Faro S."/>
            <person name="Ferguson D."/>
            <person name="Fisher S."/>
            <person name="Foley C.D."/>
            <person name="Franke A."/>
            <person name="Friedrich D."/>
            <person name="Gadbois L."/>
            <person name="Gearin G."/>
            <person name="Gearin C.R."/>
            <person name="Giannoukos G."/>
            <person name="Goode T."/>
            <person name="Graham J."/>
            <person name="Grandbois E."/>
            <person name="Grewal S."/>
            <person name="Gyaltsen K."/>
            <person name="Hafez N."/>
            <person name="Hagos B."/>
            <person name="Hall J."/>
            <person name="Henson C."/>
            <person name="Hollinger A."/>
            <person name="Honan T."/>
            <person name="Huard M.D."/>
            <person name="Hughes L."/>
            <person name="Hurhula B."/>
            <person name="Husby M.E."/>
            <person name="Kamat A."/>
            <person name="Kanga B."/>
            <person name="Kashin S."/>
            <person name="Khazanovich D."/>
            <person name="Kisner P."/>
            <person name="Lance K."/>
            <person name="Lara M."/>
            <person name="Lee W."/>
            <person name="Lennon N."/>
            <person name="Letendre F."/>
            <person name="LeVine R."/>
            <person name="Lipovsky A."/>
            <person name="Liu X."/>
            <person name="Liu J."/>
            <person name="Liu S."/>
            <person name="Lokyitsang T."/>
            <person name="Lokyitsang Y."/>
            <person name="Lubonja R."/>
            <person name="Lui A."/>
            <person name="MacDonald P."/>
            <person name="Magnisalis V."/>
            <person name="Maru K."/>
            <person name="Matthews C."/>
            <person name="McCusker W."/>
            <person name="McDonough S."/>
            <person name="Mehta T."/>
            <person name="Meldrim J."/>
            <person name="Meneus L."/>
            <person name="Mihai O."/>
            <person name="Mihalev A."/>
            <person name="Mihova T."/>
            <person name="Mittelman R."/>
            <person name="Mlenga V."/>
            <person name="Montmayeur A."/>
            <person name="Mulrain L."/>
            <person name="Navidi A."/>
            <person name="Naylor J."/>
            <person name="Negash T."/>
            <person name="Nguyen T."/>
            <person name="Nguyen N."/>
            <person name="Nicol R."/>
            <person name="Norbu C."/>
            <person name="Norbu N."/>
            <person name="Novod N."/>
            <person name="O'Neill B."/>
            <person name="Osman S."/>
            <person name="Markiewicz E."/>
            <person name="Oyono O.L."/>
            <person name="Patti C."/>
            <person name="Phunkhang P."/>
            <person name="Pierre F."/>
            <person name="Priest M."/>
            <person name="Raghuraman S."/>
            <person name="Rege F."/>
            <person name="Reyes R."/>
            <person name="Rise C."/>
            <person name="Rogov P."/>
            <person name="Ross K."/>
            <person name="Ryan E."/>
            <person name="Settipalli S."/>
            <person name="Shea T."/>
            <person name="Sherpa N."/>
            <person name="Shi L."/>
            <person name="Shih D."/>
            <person name="Sparrow T."/>
            <person name="Spaulding J."/>
            <person name="Stalker J."/>
            <person name="Stange-Thomann N."/>
            <person name="Stavropoulos S."/>
            <person name="Stone C."/>
            <person name="Strader C."/>
            <person name="Tesfaye S."/>
            <person name="Thomson T."/>
            <person name="Thoulutsang Y."/>
            <person name="Thoulutsang D."/>
            <person name="Topham K."/>
            <person name="Topping I."/>
            <person name="Tsamla T."/>
            <person name="Vassiliev H."/>
            <person name="Vo A."/>
            <person name="Wangchuk T."/>
            <person name="Wangdi T."/>
            <person name="Weiand M."/>
            <person name="Wilkinson J."/>
            <person name="Wilson A."/>
            <person name="Yadav S."/>
            <person name="Young G."/>
            <person name="Yu Q."/>
            <person name="Zembek L."/>
            <person name="Zhong D."/>
            <person name="Zimmer A."/>
            <person name="Zwirko Z."/>
            <person name="Jaffe D.B."/>
            <person name="Alvarez P."/>
            <person name="Brockman W."/>
            <person name="Butler J."/>
            <person name="Chin C."/>
            <person name="Gnerre S."/>
            <person name="Grabherr M."/>
            <person name="Kleber M."/>
            <person name="Mauceli E."/>
            <person name="MacCallum I."/>
        </authorList>
    </citation>
    <scope>NUCLEOTIDE SEQUENCE [LARGE SCALE GENOMIC DNA]</scope>
    <source>
        <strain evidence="4">MSH-3 / Tucson 14011-0111.49</strain>
    </source>
</reference>
<evidence type="ECO:0000259" key="2">
    <source>
        <dbReference type="Pfam" id="PF15918"/>
    </source>
</evidence>
<dbReference type="InterPro" id="IPR031806">
    <property type="entry name" value="DUF4744"/>
</dbReference>
<feature type="region of interest" description="Disordered" evidence="1">
    <location>
        <begin position="80"/>
        <end position="131"/>
    </location>
</feature>
<dbReference type="Proteomes" id="UP000008744">
    <property type="component" value="Unassembled WGS sequence"/>
</dbReference>
<protein>
    <submittedName>
        <fullName evidence="3">GL18882</fullName>
    </submittedName>
</protein>
<sequence>MYRLSIPFNQRRRYLLHGRLCRSSSSFREVQEMTLDCDRHDAAAVSLSRQCGVRPLQQGPRPRDIAVGFSFQKSITEAFSRQKESYPSQTESYPSSAPIARSEYKKQSSSHDPAIANKDFDYDSQGKSYTL</sequence>
<organism evidence="4">
    <name type="scientific">Drosophila persimilis</name>
    <name type="common">Fruit fly</name>
    <dbReference type="NCBI Taxonomy" id="7234"/>
    <lineage>
        <taxon>Eukaryota</taxon>
        <taxon>Metazoa</taxon>
        <taxon>Ecdysozoa</taxon>
        <taxon>Arthropoda</taxon>
        <taxon>Hexapoda</taxon>
        <taxon>Insecta</taxon>
        <taxon>Pterygota</taxon>
        <taxon>Neoptera</taxon>
        <taxon>Endopterygota</taxon>
        <taxon>Diptera</taxon>
        <taxon>Brachycera</taxon>
        <taxon>Muscomorpha</taxon>
        <taxon>Ephydroidea</taxon>
        <taxon>Drosophilidae</taxon>
        <taxon>Drosophila</taxon>
        <taxon>Sophophora</taxon>
    </lineage>
</organism>
<evidence type="ECO:0000313" key="4">
    <source>
        <dbReference type="Proteomes" id="UP000008744"/>
    </source>
</evidence>
<dbReference type="PhylomeDB" id="B4G890"/>
<feature type="domain" description="DUF4744" evidence="2">
    <location>
        <begin position="74"/>
        <end position="129"/>
    </location>
</feature>
<proteinExistence type="predicted"/>
<dbReference type="Pfam" id="PF15918">
    <property type="entry name" value="DUF4744"/>
    <property type="match status" value="1"/>
</dbReference>
<name>B4G890_DROPE</name>
<accession>B4G890</accession>
<dbReference type="EMBL" id="CH479180">
    <property type="protein sequence ID" value="EDW28570.1"/>
    <property type="molecule type" value="Genomic_DNA"/>
</dbReference>